<evidence type="ECO:0000313" key="6">
    <source>
        <dbReference type="EMBL" id="MYN01065.1"/>
    </source>
</evidence>
<proteinExistence type="inferred from homology"/>
<evidence type="ECO:0000259" key="4">
    <source>
        <dbReference type="Pfam" id="PF07804"/>
    </source>
</evidence>
<evidence type="ECO:0000256" key="1">
    <source>
        <dbReference type="ARBA" id="ARBA00010164"/>
    </source>
</evidence>
<reference evidence="6 7" key="1">
    <citation type="submission" date="2019-12" db="EMBL/GenBank/DDBJ databases">
        <title>Novel species isolated from a subtropical stream in China.</title>
        <authorList>
            <person name="Lu H."/>
        </authorList>
    </citation>
    <scope>NUCLEOTIDE SEQUENCE [LARGE SCALE GENOMIC DNA]</scope>
    <source>
        <strain evidence="6 7">DS3</strain>
    </source>
</reference>
<comment type="caution">
    <text evidence="6">The sequence shown here is derived from an EMBL/GenBank/DDBJ whole genome shotgun (WGS) entry which is preliminary data.</text>
</comment>
<keyword evidence="7" id="KW-1185">Reference proteome</keyword>
<accession>A0A6N9HDX2</accession>
<feature type="domain" description="HipA N-terminal subdomain 1" evidence="5">
    <location>
        <begin position="13"/>
        <end position="114"/>
    </location>
</feature>
<dbReference type="Proteomes" id="UP000448575">
    <property type="component" value="Unassembled WGS sequence"/>
</dbReference>
<name>A0A6N9HDX2_9BURK</name>
<dbReference type="PANTHER" id="PTHR37419">
    <property type="entry name" value="SERINE/THREONINE-PROTEIN KINASE TOXIN HIPA"/>
    <property type="match status" value="1"/>
</dbReference>
<dbReference type="InterPro" id="IPR017508">
    <property type="entry name" value="HipA_N1"/>
</dbReference>
<keyword evidence="3" id="KW-0418">Kinase</keyword>
<dbReference type="PANTHER" id="PTHR37419:SF8">
    <property type="entry name" value="TOXIN YJJJ"/>
    <property type="match status" value="1"/>
</dbReference>
<dbReference type="RefSeq" id="WP_161024090.1">
    <property type="nucleotide sequence ID" value="NZ_WWCJ01000002.1"/>
</dbReference>
<sequence>MKKVEVRYQGWGENWLLGTLADNGRRILFEYSPEALAQQLELSPYRLKLRPEAYDDFPAHLDHLPGLIADSLPDGWGMVLMNRVFRKHNWDTQAVSPLARLGFIGHRSMGALTFEPEIPSEMVPTWLDLHQLANDSQIVLHDEDPSSLEQLAMLGGSPHGARPKALVHRDRLSGRISSHPSELTDPLLVKFQAKGEPKEVCAIEAVYAQLAERCGLEMPVSYYFDLGPDLAGFGVQRFDVESGMRVPVHTLAGLLHADFRQPQIDYRTFLRATKFLTKDVREVWKAFERTVFNVLFNNRDDHTKNFSYRLNKARQWELAPCYDLTFNIGPGGEHYMDVEGEARNIRRRDLLALAKNADLNEVDAGRIIDRMAIEVDALPQLLDNAPISKASVNQLSRQIQANRDRLK</sequence>
<comment type="similarity">
    <text evidence="1">Belongs to the HipA Ser/Thr kinase family.</text>
</comment>
<keyword evidence="2" id="KW-0808">Transferase</keyword>
<feature type="domain" description="HipA-like C-terminal" evidence="4">
    <location>
        <begin position="157"/>
        <end position="375"/>
    </location>
</feature>
<dbReference type="InterPro" id="IPR012893">
    <property type="entry name" value="HipA-like_C"/>
</dbReference>
<dbReference type="Pfam" id="PF13657">
    <property type="entry name" value="Couple_hipA"/>
    <property type="match status" value="1"/>
</dbReference>
<dbReference type="Pfam" id="PF07804">
    <property type="entry name" value="HipA_C"/>
    <property type="match status" value="1"/>
</dbReference>
<evidence type="ECO:0000313" key="7">
    <source>
        <dbReference type="Proteomes" id="UP000448575"/>
    </source>
</evidence>
<dbReference type="InterPro" id="IPR052028">
    <property type="entry name" value="HipA_Ser/Thr_kinase"/>
</dbReference>
<gene>
    <name evidence="6" type="ORF">GTP41_03030</name>
</gene>
<dbReference type="AlphaFoldDB" id="A0A6N9HDX2"/>
<protein>
    <submittedName>
        <fullName evidence="6">Type II toxin-antitoxin system HipA family toxin</fullName>
    </submittedName>
</protein>
<dbReference type="GO" id="GO:0005829">
    <property type="term" value="C:cytosol"/>
    <property type="evidence" value="ECO:0007669"/>
    <property type="project" value="TreeGrafter"/>
</dbReference>
<organism evidence="6 7">
    <name type="scientific">Pseudoduganella guangdongensis</name>
    <dbReference type="NCBI Taxonomy" id="2692179"/>
    <lineage>
        <taxon>Bacteria</taxon>
        <taxon>Pseudomonadati</taxon>
        <taxon>Pseudomonadota</taxon>
        <taxon>Betaproteobacteria</taxon>
        <taxon>Burkholderiales</taxon>
        <taxon>Oxalobacteraceae</taxon>
        <taxon>Telluria group</taxon>
        <taxon>Pseudoduganella</taxon>
    </lineage>
</organism>
<evidence type="ECO:0000256" key="3">
    <source>
        <dbReference type="ARBA" id="ARBA00022777"/>
    </source>
</evidence>
<evidence type="ECO:0000256" key="2">
    <source>
        <dbReference type="ARBA" id="ARBA00022679"/>
    </source>
</evidence>
<dbReference type="GO" id="GO:0004674">
    <property type="term" value="F:protein serine/threonine kinase activity"/>
    <property type="evidence" value="ECO:0007669"/>
    <property type="project" value="TreeGrafter"/>
</dbReference>
<dbReference type="EMBL" id="WWCJ01000002">
    <property type="protein sequence ID" value="MYN01065.1"/>
    <property type="molecule type" value="Genomic_DNA"/>
</dbReference>
<evidence type="ECO:0000259" key="5">
    <source>
        <dbReference type="Pfam" id="PF13657"/>
    </source>
</evidence>